<dbReference type="InParanoid" id="S8DKY8"/>
<dbReference type="Proteomes" id="UP000015241">
    <property type="component" value="Unassembled WGS sequence"/>
</dbReference>
<evidence type="ECO:0000256" key="1">
    <source>
        <dbReference type="SAM" id="MobiDB-lite"/>
    </source>
</evidence>
<name>S8DKY8_FOMSC</name>
<dbReference type="HOGENOM" id="CLU_052397_3_1_1"/>
<gene>
    <name evidence="3" type="ORF">FOMPIDRAFT_59884</name>
</gene>
<evidence type="ECO:0000259" key="2">
    <source>
        <dbReference type="Pfam" id="PF00651"/>
    </source>
</evidence>
<dbReference type="AlphaFoldDB" id="S8DKY8"/>
<proteinExistence type="predicted"/>
<dbReference type="Gene3D" id="3.30.710.10">
    <property type="entry name" value="Potassium Channel Kv1.1, Chain A"/>
    <property type="match status" value="1"/>
</dbReference>
<protein>
    <recommendedName>
        <fullName evidence="2">BTB domain-containing protein</fullName>
    </recommendedName>
</protein>
<reference evidence="3 4" key="1">
    <citation type="journal article" date="2012" name="Science">
        <title>The Paleozoic origin of enzymatic lignin decomposition reconstructed from 31 fungal genomes.</title>
        <authorList>
            <person name="Floudas D."/>
            <person name="Binder M."/>
            <person name="Riley R."/>
            <person name="Barry K."/>
            <person name="Blanchette R.A."/>
            <person name="Henrissat B."/>
            <person name="Martinez A.T."/>
            <person name="Otillar R."/>
            <person name="Spatafora J.W."/>
            <person name="Yadav J.S."/>
            <person name="Aerts A."/>
            <person name="Benoit I."/>
            <person name="Boyd A."/>
            <person name="Carlson A."/>
            <person name="Copeland A."/>
            <person name="Coutinho P.M."/>
            <person name="de Vries R.P."/>
            <person name="Ferreira P."/>
            <person name="Findley K."/>
            <person name="Foster B."/>
            <person name="Gaskell J."/>
            <person name="Glotzer D."/>
            <person name="Gorecki P."/>
            <person name="Heitman J."/>
            <person name="Hesse C."/>
            <person name="Hori C."/>
            <person name="Igarashi K."/>
            <person name="Jurgens J.A."/>
            <person name="Kallen N."/>
            <person name="Kersten P."/>
            <person name="Kohler A."/>
            <person name="Kuees U."/>
            <person name="Kumar T.K.A."/>
            <person name="Kuo A."/>
            <person name="LaButti K."/>
            <person name="Larrondo L.F."/>
            <person name="Lindquist E."/>
            <person name="Ling A."/>
            <person name="Lombard V."/>
            <person name="Lucas S."/>
            <person name="Lundell T."/>
            <person name="Martin R."/>
            <person name="McLaughlin D.J."/>
            <person name="Morgenstern I."/>
            <person name="Morin E."/>
            <person name="Murat C."/>
            <person name="Nagy L.G."/>
            <person name="Nolan M."/>
            <person name="Ohm R.A."/>
            <person name="Patyshakuliyeva A."/>
            <person name="Rokas A."/>
            <person name="Ruiz-Duenas F.J."/>
            <person name="Sabat G."/>
            <person name="Salamov A."/>
            <person name="Samejima M."/>
            <person name="Schmutz J."/>
            <person name="Slot J.C."/>
            <person name="St John F."/>
            <person name="Stenlid J."/>
            <person name="Sun H."/>
            <person name="Sun S."/>
            <person name="Syed K."/>
            <person name="Tsang A."/>
            <person name="Wiebenga A."/>
            <person name="Young D."/>
            <person name="Pisabarro A."/>
            <person name="Eastwood D.C."/>
            <person name="Martin F."/>
            <person name="Cullen D."/>
            <person name="Grigoriev I.V."/>
            <person name="Hibbett D.S."/>
        </authorList>
    </citation>
    <scope>NUCLEOTIDE SEQUENCE</scope>
    <source>
        <strain evidence="4">FP-58527</strain>
    </source>
</reference>
<evidence type="ECO:0000313" key="4">
    <source>
        <dbReference type="Proteomes" id="UP000015241"/>
    </source>
</evidence>
<dbReference type="InterPro" id="IPR000210">
    <property type="entry name" value="BTB/POZ_dom"/>
</dbReference>
<feature type="region of interest" description="Disordered" evidence="1">
    <location>
        <begin position="1"/>
        <end position="24"/>
    </location>
</feature>
<dbReference type="OrthoDB" id="2797179at2759"/>
<evidence type="ECO:0000313" key="3">
    <source>
        <dbReference type="EMBL" id="EPS93422.1"/>
    </source>
</evidence>
<dbReference type="CDD" id="cd18186">
    <property type="entry name" value="BTB_POZ_ZBTB_KLHL-like"/>
    <property type="match status" value="1"/>
</dbReference>
<feature type="domain" description="BTB" evidence="2">
    <location>
        <begin position="27"/>
        <end position="118"/>
    </location>
</feature>
<feature type="non-terminal residue" evidence="3">
    <location>
        <position position="119"/>
    </location>
</feature>
<accession>S8DKY8</accession>
<dbReference type="STRING" id="743788.S8DKY8"/>
<keyword evidence="4" id="KW-1185">Reference proteome</keyword>
<sequence>MEKTIPNDSGSSDTATTLASAPFNNPHTDLTIHTSDNIEFCVENLILCGASPFFANMFSLLSPASVKSSTPVEVIDVSEPSVIWDRLLRITYALPPPTPIAYDQLWPLFEAAQKYDIPG</sequence>
<organism evidence="3 4">
    <name type="scientific">Fomitopsis schrenkii</name>
    <name type="common">Brown rot fungus</name>
    <dbReference type="NCBI Taxonomy" id="2126942"/>
    <lineage>
        <taxon>Eukaryota</taxon>
        <taxon>Fungi</taxon>
        <taxon>Dikarya</taxon>
        <taxon>Basidiomycota</taxon>
        <taxon>Agaricomycotina</taxon>
        <taxon>Agaricomycetes</taxon>
        <taxon>Polyporales</taxon>
        <taxon>Fomitopsis</taxon>
    </lineage>
</organism>
<dbReference type="InterPro" id="IPR011333">
    <property type="entry name" value="SKP1/BTB/POZ_sf"/>
</dbReference>
<dbReference type="SUPFAM" id="SSF54695">
    <property type="entry name" value="POZ domain"/>
    <property type="match status" value="1"/>
</dbReference>
<dbReference type="EMBL" id="KE504277">
    <property type="protein sequence ID" value="EPS93422.1"/>
    <property type="molecule type" value="Genomic_DNA"/>
</dbReference>
<dbReference type="Pfam" id="PF00651">
    <property type="entry name" value="BTB"/>
    <property type="match status" value="1"/>
</dbReference>